<organism evidence="2 3">
    <name type="scientific">Dendrobium nobile</name>
    <name type="common">Orchid</name>
    <dbReference type="NCBI Taxonomy" id="94219"/>
    <lineage>
        <taxon>Eukaryota</taxon>
        <taxon>Viridiplantae</taxon>
        <taxon>Streptophyta</taxon>
        <taxon>Embryophyta</taxon>
        <taxon>Tracheophyta</taxon>
        <taxon>Spermatophyta</taxon>
        <taxon>Magnoliopsida</taxon>
        <taxon>Liliopsida</taxon>
        <taxon>Asparagales</taxon>
        <taxon>Orchidaceae</taxon>
        <taxon>Epidendroideae</taxon>
        <taxon>Malaxideae</taxon>
        <taxon>Dendrobiinae</taxon>
        <taxon>Dendrobium</taxon>
    </lineage>
</organism>
<dbReference type="EMBL" id="JAGYWB010000016">
    <property type="protein sequence ID" value="KAI0495689.1"/>
    <property type="molecule type" value="Genomic_DNA"/>
</dbReference>
<evidence type="ECO:0000313" key="3">
    <source>
        <dbReference type="Proteomes" id="UP000829196"/>
    </source>
</evidence>
<name>A0A8T3AHG7_DENNO</name>
<reference evidence="2" key="1">
    <citation type="journal article" date="2022" name="Front. Genet.">
        <title>Chromosome-Scale Assembly of the Dendrobium nobile Genome Provides Insights Into the Molecular Mechanism of the Biosynthesis of the Medicinal Active Ingredient of Dendrobium.</title>
        <authorList>
            <person name="Xu Q."/>
            <person name="Niu S.-C."/>
            <person name="Li K.-L."/>
            <person name="Zheng P.-J."/>
            <person name="Zhang X.-J."/>
            <person name="Jia Y."/>
            <person name="Liu Y."/>
            <person name="Niu Y.-X."/>
            <person name="Yu L.-H."/>
            <person name="Chen D.-F."/>
            <person name="Zhang G.-Q."/>
        </authorList>
    </citation>
    <scope>NUCLEOTIDE SEQUENCE</scope>
    <source>
        <tissue evidence="2">Leaf</tissue>
    </source>
</reference>
<feature type="region of interest" description="Disordered" evidence="1">
    <location>
        <begin position="28"/>
        <end position="71"/>
    </location>
</feature>
<dbReference type="Proteomes" id="UP000829196">
    <property type="component" value="Unassembled WGS sequence"/>
</dbReference>
<accession>A0A8T3AHG7</accession>
<protein>
    <submittedName>
        <fullName evidence="2">Uncharacterized protein</fullName>
    </submittedName>
</protein>
<keyword evidence="3" id="KW-1185">Reference proteome</keyword>
<sequence length="71" mass="7965">MVTRGPSHTRRGHLGLVASKLREAGAFRPASPICLEKTGMPRQVKPPTSAHEKKKKKKEKKKKSSYNSLQR</sequence>
<dbReference type="AlphaFoldDB" id="A0A8T3AHG7"/>
<proteinExistence type="predicted"/>
<evidence type="ECO:0000313" key="2">
    <source>
        <dbReference type="EMBL" id="KAI0495689.1"/>
    </source>
</evidence>
<evidence type="ECO:0000256" key="1">
    <source>
        <dbReference type="SAM" id="MobiDB-lite"/>
    </source>
</evidence>
<feature type="compositionally biased region" description="Basic residues" evidence="1">
    <location>
        <begin position="52"/>
        <end position="64"/>
    </location>
</feature>
<comment type="caution">
    <text evidence="2">The sequence shown here is derived from an EMBL/GenBank/DDBJ whole genome shotgun (WGS) entry which is preliminary data.</text>
</comment>
<gene>
    <name evidence="2" type="ORF">KFK09_021992</name>
</gene>